<gene>
    <name evidence="2" type="ORF">PVAG01_03088</name>
</gene>
<reference evidence="2 3" key="1">
    <citation type="submission" date="2024-06" db="EMBL/GenBank/DDBJ databases">
        <title>Complete genome of Phlyctema vagabunda strain 19-DSS-EL-015.</title>
        <authorList>
            <person name="Fiorenzani C."/>
        </authorList>
    </citation>
    <scope>NUCLEOTIDE SEQUENCE [LARGE SCALE GENOMIC DNA]</scope>
    <source>
        <strain evidence="2 3">19-DSS-EL-015</strain>
    </source>
</reference>
<feature type="compositionally biased region" description="Polar residues" evidence="1">
    <location>
        <begin position="1"/>
        <end position="10"/>
    </location>
</feature>
<dbReference type="InterPro" id="IPR020301">
    <property type="entry name" value="Mrx7"/>
</dbReference>
<comment type="caution">
    <text evidence="2">The sequence shown here is derived from an EMBL/GenBank/DDBJ whole genome shotgun (WGS) entry which is preliminary data.</text>
</comment>
<evidence type="ECO:0000256" key="1">
    <source>
        <dbReference type="SAM" id="MobiDB-lite"/>
    </source>
</evidence>
<feature type="region of interest" description="Disordered" evidence="1">
    <location>
        <begin position="51"/>
        <end position="70"/>
    </location>
</feature>
<dbReference type="EMBL" id="JBFCZG010000002">
    <property type="protein sequence ID" value="KAL3426297.1"/>
    <property type="molecule type" value="Genomic_DNA"/>
</dbReference>
<evidence type="ECO:0000313" key="3">
    <source>
        <dbReference type="Proteomes" id="UP001629113"/>
    </source>
</evidence>
<sequence>MDDPSSTCITRSSHHSPPRRRRQACSRNSSQLLQSPLFHDGVRKVHKTVHRVRHGKDPAEMGGTNIDHVGESRPQRFLKFYIEELKDQIRGTTKK</sequence>
<dbReference type="Pfam" id="PF10906">
    <property type="entry name" value="Mrx7"/>
    <property type="match status" value="1"/>
</dbReference>
<accession>A0ABR4PSG5</accession>
<organism evidence="2 3">
    <name type="scientific">Phlyctema vagabunda</name>
    <dbReference type="NCBI Taxonomy" id="108571"/>
    <lineage>
        <taxon>Eukaryota</taxon>
        <taxon>Fungi</taxon>
        <taxon>Dikarya</taxon>
        <taxon>Ascomycota</taxon>
        <taxon>Pezizomycotina</taxon>
        <taxon>Leotiomycetes</taxon>
        <taxon>Helotiales</taxon>
        <taxon>Dermateaceae</taxon>
        <taxon>Phlyctema</taxon>
    </lineage>
</organism>
<protein>
    <submittedName>
        <fullName evidence="2">Uncharacterized protein</fullName>
    </submittedName>
</protein>
<feature type="compositionally biased region" description="Basic residues" evidence="1">
    <location>
        <begin position="12"/>
        <end position="24"/>
    </location>
</feature>
<feature type="region of interest" description="Disordered" evidence="1">
    <location>
        <begin position="1"/>
        <end position="34"/>
    </location>
</feature>
<dbReference type="Proteomes" id="UP001629113">
    <property type="component" value="Unassembled WGS sequence"/>
</dbReference>
<name>A0ABR4PSG5_9HELO</name>
<evidence type="ECO:0000313" key="2">
    <source>
        <dbReference type="EMBL" id="KAL3426297.1"/>
    </source>
</evidence>
<feature type="compositionally biased region" description="Polar residues" evidence="1">
    <location>
        <begin position="25"/>
        <end position="34"/>
    </location>
</feature>
<keyword evidence="3" id="KW-1185">Reference proteome</keyword>
<proteinExistence type="predicted"/>